<proteinExistence type="predicted"/>
<evidence type="ECO:0000313" key="2">
    <source>
        <dbReference type="Proteomes" id="UP001243846"/>
    </source>
</evidence>
<keyword evidence="2" id="KW-1185">Reference proteome</keyword>
<dbReference type="Proteomes" id="UP001243846">
    <property type="component" value="Unassembled WGS sequence"/>
</dbReference>
<comment type="caution">
    <text evidence="1">The sequence shown here is derived from an EMBL/GenBank/DDBJ whole genome shotgun (WGS) entry which is preliminary data.</text>
</comment>
<dbReference type="EMBL" id="JAUFRC010000001">
    <property type="protein sequence ID" value="MDN3711661.1"/>
    <property type="molecule type" value="Genomic_DNA"/>
</dbReference>
<evidence type="ECO:0000313" key="1">
    <source>
        <dbReference type="EMBL" id="MDN3711661.1"/>
    </source>
</evidence>
<name>A0ABT8D5U8_9RHOB</name>
<reference evidence="2" key="1">
    <citation type="journal article" date="2019" name="Int. J. Syst. Evol. Microbiol.">
        <title>The Global Catalogue of Microorganisms (GCM) 10K type strain sequencing project: providing services to taxonomists for standard genome sequencing and annotation.</title>
        <authorList>
            <consortium name="The Broad Institute Genomics Platform"/>
            <consortium name="The Broad Institute Genome Sequencing Center for Infectious Disease"/>
            <person name="Wu L."/>
            <person name="Ma J."/>
        </authorList>
    </citation>
    <scope>NUCLEOTIDE SEQUENCE [LARGE SCALE GENOMIC DNA]</scope>
    <source>
        <strain evidence="2">CECT 8482</strain>
    </source>
</reference>
<sequence>MVSHTEKQRGTEYSLQLVQTVPLKDQLNLQVYGGYRSVRSNYDIRTFHDATFGASFVHQF</sequence>
<organism evidence="1 2">
    <name type="scientific">Paracoccus cavernae</name>
    <dbReference type="NCBI Taxonomy" id="1571207"/>
    <lineage>
        <taxon>Bacteria</taxon>
        <taxon>Pseudomonadati</taxon>
        <taxon>Pseudomonadota</taxon>
        <taxon>Alphaproteobacteria</taxon>
        <taxon>Rhodobacterales</taxon>
        <taxon>Paracoccaceae</taxon>
        <taxon>Paracoccus</taxon>
    </lineage>
</organism>
<gene>
    <name evidence="1" type="ORF">QWZ10_07155</name>
</gene>
<dbReference type="RefSeq" id="WP_377785788.1">
    <property type="nucleotide sequence ID" value="NZ_JBHUOC010000001.1"/>
</dbReference>
<accession>A0ABT8D5U8</accession>
<evidence type="ECO:0008006" key="3">
    <source>
        <dbReference type="Google" id="ProtNLM"/>
    </source>
</evidence>
<protein>
    <recommendedName>
        <fullName evidence="3">DUF560 domain-containing protein</fullName>
    </recommendedName>
</protein>